<comment type="caution">
    <text evidence="2">The sequence shown here is derived from an EMBL/GenBank/DDBJ whole genome shotgun (WGS) entry which is preliminary data.</text>
</comment>
<protein>
    <recommendedName>
        <fullName evidence="1">DUF6268 domain-containing protein</fullName>
    </recommendedName>
</protein>
<dbReference type="EMBL" id="BAABCT010000006">
    <property type="protein sequence ID" value="GAA4077267.1"/>
    <property type="molecule type" value="Genomic_DNA"/>
</dbReference>
<accession>A0ABP7VYQ4</accession>
<reference evidence="3" key="1">
    <citation type="journal article" date="2019" name="Int. J. Syst. Evol. Microbiol.">
        <title>The Global Catalogue of Microorganisms (GCM) 10K type strain sequencing project: providing services to taxonomists for standard genome sequencing and annotation.</title>
        <authorList>
            <consortium name="The Broad Institute Genomics Platform"/>
            <consortium name="The Broad Institute Genome Sequencing Center for Infectious Disease"/>
            <person name="Wu L."/>
            <person name="Ma J."/>
        </authorList>
    </citation>
    <scope>NUCLEOTIDE SEQUENCE [LARGE SCALE GENOMIC DNA]</scope>
    <source>
        <strain evidence="3">JCM 17069</strain>
    </source>
</reference>
<feature type="domain" description="DUF6268" evidence="1">
    <location>
        <begin position="160"/>
        <end position="306"/>
    </location>
</feature>
<proteinExistence type="predicted"/>
<gene>
    <name evidence="2" type="ORF">GCM10022389_23910</name>
</gene>
<evidence type="ECO:0000313" key="2">
    <source>
        <dbReference type="EMBL" id="GAA4077267.1"/>
    </source>
</evidence>
<evidence type="ECO:0000259" key="1">
    <source>
        <dbReference type="Pfam" id="PF19783"/>
    </source>
</evidence>
<dbReference type="Pfam" id="PF19783">
    <property type="entry name" value="DUF6268"/>
    <property type="match status" value="1"/>
</dbReference>
<dbReference type="InterPro" id="IPR046235">
    <property type="entry name" value="DUF6268"/>
</dbReference>
<evidence type="ECO:0000313" key="3">
    <source>
        <dbReference type="Proteomes" id="UP001500367"/>
    </source>
</evidence>
<name>A0ABP7VYQ4_9FLAO</name>
<dbReference type="Proteomes" id="UP001500367">
    <property type="component" value="Unassembled WGS sequence"/>
</dbReference>
<sequence length="308" mass="35998">MLHFFNLIAVFDKKKNNDFEHLKFSMKTKFVLVIVLIFSFVRVYSQVENRASLFYSYYAPSSDNGFGNIEQSNVDFQYNLKTKVIAKKMRWDNAFSYKTVLLDADVNENDLTDLSYSTSFVYTKNAKNFLIGNARLNYRAENNIAITNNAIYPAISFGYMRQSQKNKSIRWATGLSYNNDFGKNVLLPFFIFNYEKQKMKFNATLPTSVLLLFRSNPKFYYGLNATLNSSIFEVEDPNYDRLKLLNANFFAFSQIKIHDKFWLEIKPGITMRRDVDFLQSNFEPVNSNAENRLEPNFVITSGIVYRMN</sequence>
<organism evidence="2 3">
    <name type="scientific">Flavobacterium cheonanense</name>
    <dbReference type="NCBI Taxonomy" id="706183"/>
    <lineage>
        <taxon>Bacteria</taxon>
        <taxon>Pseudomonadati</taxon>
        <taxon>Bacteroidota</taxon>
        <taxon>Flavobacteriia</taxon>
        <taxon>Flavobacteriales</taxon>
        <taxon>Flavobacteriaceae</taxon>
        <taxon>Flavobacterium</taxon>
    </lineage>
</organism>
<keyword evidence="3" id="KW-1185">Reference proteome</keyword>